<dbReference type="GO" id="GO:0016779">
    <property type="term" value="F:nucleotidyltransferase activity"/>
    <property type="evidence" value="ECO:0007669"/>
    <property type="project" value="UniProtKB-KW"/>
</dbReference>
<proteinExistence type="predicted"/>
<keyword evidence="1" id="KW-0808">Transferase</keyword>
<dbReference type="AlphaFoldDB" id="A0A6N9PZX4"/>
<sequence length="293" mass="34890">MRNEQEMFALIKEVAKNDDRVRAVYMNGSRTNPNASKDIFQDYDIVYVVTETASFIKDEKWFNVFGNLLMIQEPDKLDKSIGINMDFERRYAYLMLFTDGNRIDLLLQTREAMLEEYGEDKLTLKLMDKDNILPTIPLPNDMDYHVKKPTEGEFNSCTNNFWWCSQNVAKGIWRNELPYAKLMFEYTTRSNLDKMVSWWIGIRYDFEVSTGKLGKYFNKYLPQSYWELYQKTYSDSNYENMWDSIFSACELFRTLSQDVSKHFDFKYPIDDDNNMTTYLKQVKKLSVDAKQVF</sequence>
<dbReference type="SUPFAM" id="SSF81631">
    <property type="entry name" value="PAP/OAS1 substrate-binding domain"/>
    <property type="match status" value="1"/>
</dbReference>
<reference evidence="1 2" key="1">
    <citation type="submission" date="2019-01" db="EMBL/GenBank/DDBJ databases">
        <title>Chengkuizengella sp. nov., isolated from deep-sea sediment of East Pacific Ocean.</title>
        <authorList>
            <person name="Yang J."/>
            <person name="Lai Q."/>
            <person name="Shao Z."/>
        </authorList>
    </citation>
    <scope>NUCLEOTIDE SEQUENCE [LARGE SCALE GENOMIC DNA]</scope>
    <source>
        <strain evidence="1 2">YPA3-1-1</strain>
    </source>
</reference>
<gene>
    <name evidence="1" type="primary">ant(6)</name>
    <name evidence="1" type="ORF">ERL59_08770</name>
</gene>
<protein>
    <submittedName>
        <fullName evidence="1">Aminoglycoside 6-adenylyltransferase</fullName>
    </submittedName>
</protein>
<dbReference type="InterPro" id="IPR007530">
    <property type="entry name" value="Aminoglycoside_adenylylTfrase"/>
</dbReference>
<dbReference type="RefSeq" id="WP_160645853.1">
    <property type="nucleotide sequence ID" value="NZ_SIJB01000021.1"/>
</dbReference>
<keyword evidence="2" id="KW-1185">Reference proteome</keyword>
<evidence type="ECO:0000313" key="1">
    <source>
        <dbReference type="EMBL" id="NBI29049.1"/>
    </source>
</evidence>
<name>A0A6N9PZX4_9BACL</name>
<organism evidence="1 2">
    <name type="scientific">Chengkuizengella marina</name>
    <dbReference type="NCBI Taxonomy" id="2507566"/>
    <lineage>
        <taxon>Bacteria</taxon>
        <taxon>Bacillati</taxon>
        <taxon>Bacillota</taxon>
        <taxon>Bacilli</taxon>
        <taxon>Bacillales</taxon>
        <taxon>Paenibacillaceae</taxon>
        <taxon>Chengkuizengella</taxon>
    </lineage>
</organism>
<dbReference type="SUPFAM" id="SSF81301">
    <property type="entry name" value="Nucleotidyltransferase"/>
    <property type="match status" value="1"/>
</dbReference>
<dbReference type="Gene3D" id="3.30.460.10">
    <property type="entry name" value="Beta Polymerase, domain 2"/>
    <property type="match status" value="1"/>
</dbReference>
<accession>A0A6N9PZX4</accession>
<comment type="caution">
    <text evidence="1">The sequence shown here is derived from an EMBL/GenBank/DDBJ whole genome shotgun (WGS) entry which is preliminary data.</text>
</comment>
<dbReference type="Pfam" id="PF04439">
    <property type="entry name" value="Adenyl_transf"/>
    <property type="match status" value="1"/>
</dbReference>
<dbReference type="Proteomes" id="UP000448943">
    <property type="component" value="Unassembled WGS sequence"/>
</dbReference>
<keyword evidence="1" id="KW-0548">Nucleotidyltransferase</keyword>
<dbReference type="OrthoDB" id="9776406at2"/>
<dbReference type="PIRSF" id="PIRSF000812">
    <property type="entry name" value="AAD"/>
    <property type="match status" value="1"/>
</dbReference>
<evidence type="ECO:0000313" key="2">
    <source>
        <dbReference type="Proteomes" id="UP000448943"/>
    </source>
</evidence>
<dbReference type="EMBL" id="SIJB01000021">
    <property type="protein sequence ID" value="NBI29049.1"/>
    <property type="molecule type" value="Genomic_DNA"/>
</dbReference>
<dbReference type="Gene3D" id="1.20.120.330">
    <property type="entry name" value="Nucleotidyltransferases domain 2"/>
    <property type="match status" value="1"/>
</dbReference>
<dbReference type="InterPro" id="IPR043519">
    <property type="entry name" value="NT_sf"/>
</dbReference>